<comment type="caution">
    <text evidence="2">The sequence shown here is derived from an EMBL/GenBank/DDBJ whole genome shotgun (WGS) entry which is preliminary data.</text>
</comment>
<organism evidence="2">
    <name type="scientific">Aureobasidium pullulans</name>
    <name type="common">Black yeast</name>
    <name type="synonym">Pullularia pullulans</name>
    <dbReference type="NCBI Taxonomy" id="5580"/>
    <lineage>
        <taxon>Eukaryota</taxon>
        <taxon>Fungi</taxon>
        <taxon>Dikarya</taxon>
        <taxon>Ascomycota</taxon>
        <taxon>Pezizomycotina</taxon>
        <taxon>Dothideomycetes</taxon>
        <taxon>Dothideomycetidae</taxon>
        <taxon>Dothideales</taxon>
        <taxon>Saccotheciaceae</taxon>
        <taxon>Aureobasidium</taxon>
    </lineage>
</organism>
<dbReference type="Pfam" id="PF16761">
    <property type="entry name" value="Clr2_transil"/>
    <property type="match status" value="1"/>
</dbReference>
<gene>
    <name evidence="2" type="ORF">D6D13_06763</name>
</gene>
<protein>
    <recommendedName>
        <fullName evidence="1">Cryptic loci regulator 2 N-terminal domain-containing protein</fullName>
    </recommendedName>
</protein>
<accession>A0A4S9CJ06</accession>
<dbReference type="AlphaFoldDB" id="A0A4S9CJ06"/>
<dbReference type="InterPro" id="IPR031915">
    <property type="entry name" value="Clr2_N"/>
</dbReference>
<name>A0A4S9CJ06_AURPU</name>
<feature type="domain" description="Cryptic loci regulator 2 N-terminal" evidence="1">
    <location>
        <begin position="68"/>
        <end position="122"/>
    </location>
</feature>
<evidence type="ECO:0000313" key="2">
    <source>
        <dbReference type="EMBL" id="THX05957.1"/>
    </source>
</evidence>
<proteinExistence type="predicted"/>
<dbReference type="EMBL" id="QZAS01000025">
    <property type="protein sequence ID" value="THX05957.1"/>
    <property type="molecule type" value="Genomic_DNA"/>
</dbReference>
<evidence type="ECO:0000259" key="1">
    <source>
        <dbReference type="Pfam" id="PF16761"/>
    </source>
</evidence>
<sequence>MAAQIDLSAPIYQGDGTGNVILGANERIEPDTEALIAITHAFRRMLNGPQGVGLRVEIFYQCQFVGSLPAGFTHVRYDPTGRRDLRIHGHPSGRVYISGPDFVPHIVWLMRLRLDDCQCRFC</sequence>
<reference evidence="2" key="1">
    <citation type="submission" date="2018-10" db="EMBL/GenBank/DDBJ databases">
        <title>Fifty Aureobasidium pullulans genomes reveal a recombining polyextremotolerant generalist.</title>
        <authorList>
            <person name="Gostincar C."/>
            <person name="Turk M."/>
            <person name="Zajc J."/>
            <person name="Gunde-Cimerman N."/>
        </authorList>
    </citation>
    <scope>NUCLEOTIDE SEQUENCE [LARGE SCALE GENOMIC DNA]</scope>
    <source>
        <strain evidence="2">EXF-10085</strain>
    </source>
</reference>